<reference evidence="2 3" key="1">
    <citation type="journal article" date="2016" name="Front. Microbiol.">
        <title>Genomic Resource of Rice Seed Associated Bacteria.</title>
        <authorList>
            <person name="Midha S."/>
            <person name="Bansal K."/>
            <person name="Sharma S."/>
            <person name="Kumar N."/>
            <person name="Patil P.P."/>
            <person name="Chaudhry V."/>
            <person name="Patil P.B."/>
        </authorList>
    </citation>
    <scope>NUCLEOTIDE SEQUENCE [LARGE SCALE GENOMIC DNA]</scope>
    <source>
        <strain evidence="2 3">RSA3</strain>
    </source>
</reference>
<evidence type="ECO:0000313" key="3">
    <source>
        <dbReference type="Proteomes" id="UP000072189"/>
    </source>
</evidence>
<dbReference type="PATRIC" id="fig|2033.7.peg.2574"/>
<evidence type="ECO:0000313" key="2">
    <source>
        <dbReference type="EMBL" id="KTS11894.1"/>
    </source>
</evidence>
<feature type="domain" description="Recombinase zinc beta ribbon" evidence="1">
    <location>
        <begin position="12"/>
        <end position="74"/>
    </location>
</feature>
<comment type="caution">
    <text evidence="2">The sequence shown here is derived from an EMBL/GenBank/DDBJ whole genome shotgun (WGS) entry which is preliminary data.</text>
</comment>
<name>A0A147F7E6_MICTE</name>
<organism evidence="2 3">
    <name type="scientific">Microbacterium testaceum</name>
    <name type="common">Aureobacterium testaceum</name>
    <name type="synonym">Brevibacterium testaceum</name>
    <dbReference type="NCBI Taxonomy" id="2033"/>
    <lineage>
        <taxon>Bacteria</taxon>
        <taxon>Bacillati</taxon>
        <taxon>Actinomycetota</taxon>
        <taxon>Actinomycetes</taxon>
        <taxon>Micrococcales</taxon>
        <taxon>Microbacteriaceae</taxon>
        <taxon>Microbacterium</taxon>
    </lineage>
</organism>
<dbReference type="Pfam" id="PF13408">
    <property type="entry name" value="Zn_ribbon_recom"/>
    <property type="match status" value="1"/>
</dbReference>
<dbReference type="Proteomes" id="UP000072189">
    <property type="component" value="Unassembled WGS sequence"/>
</dbReference>
<dbReference type="AlphaFoldDB" id="A0A147F7E6"/>
<sequence length="75" mass="8711">MRFTVVRRPGYLKGNVFCGKCQLERGRGDNRLVIQRAVGSNKAEYFHFFCLARQHGQCTSRHIPLHDVEEAVIRH</sequence>
<protein>
    <recommendedName>
        <fullName evidence="1">Recombinase zinc beta ribbon domain-containing protein</fullName>
    </recommendedName>
</protein>
<accession>A0A147F7E6</accession>
<gene>
    <name evidence="2" type="ORF">RSA3_09130</name>
</gene>
<evidence type="ECO:0000259" key="1">
    <source>
        <dbReference type="Pfam" id="PF13408"/>
    </source>
</evidence>
<proteinExistence type="predicted"/>
<dbReference type="EMBL" id="LDRV01000057">
    <property type="protein sequence ID" value="KTS11894.1"/>
    <property type="molecule type" value="Genomic_DNA"/>
</dbReference>
<dbReference type="InterPro" id="IPR025827">
    <property type="entry name" value="Zn_ribbon_recom_dom"/>
</dbReference>